<feature type="region of interest" description="Disordered" evidence="4">
    <location>
        <begin position="761"/>
        <end position="792"/>
    </location>
</feature>
<feature type="region of interest" description="Disordered" evidence="4">
    <location>
        <begin position="171"/>
        <end position="192"/>
    </location>
</feature>
<dbReference type="Gene3D" id="1.10.8.270">
    <property type="entry name" value="putative rabgap domain of human tbc1 domain family member 14 like domains"/>
    <property type="match status" value="1"/>
</dbReference>
<dbReference type="Gene3D" id="1.10.472.80">
    <property type="entry name" value="Ypt/Rab-GAP domain of gyp1p, domain 3"/>
    <property type="match status" value="1"/>
</dbReference>
<feature type="compositionally biased region" description="Basic and acidic residues" evidence="4">
    <location>
        <begin position="7"/>
        <end position="17"/>
    </location>
</feature>
<evidence type="ECO:0000256" key="4">
    <source>
        <dbReference type="SAM" id="MobiDB-lite"/>
    </source>
</evidence>
<accession>A0A8E2EVH6</accession>
<keyword evidence="7" id="KW-1185">Reference proteome</keyword>
<keyword evidence="2 3" id="KW-0175">Coiled coil</keyword>
<dbReference type="EMBL" id="KV750246">
    <property type="protein sequence ID" value="OCL05641.1"/>
    <property type="molecule type" value="Genomic_DNA"/>
</dbReference>
<name>A0A8E2EVH6_9PEZI</name>
<feature type="compositionally biased region" description="Low complexity" evidence="4">
    <location>
        <begin position="836"/>
        <end position="854"/>
    </location>
</feature>
<evidence type="ECO:0000259" key="5">
    <source>
        <dbReference type="PROSITE" id="PS50086"/>
    </source>
</evidence>
<dbReference type="InterPro" id="IPR000195">
    <property type="entry name" value="Rab-GAP-TBC_dom"/>
</dbReference>
<gene>
    <name evidence="6" type="ORF">AOQ84DRAFT_344477</name>
</gene>
<feature type="compositionally biased region" description="Polar residues" evidence="4">
    <location>
        <begin position="28"/>
        <end position="47"/>
    </location>
</feature>
<dbReference type="Proteomes" id="UP000250140">
    <property type="component" value="Unassembled WGS sequence"/>
</dbReference>
<feature type="region of interest" description="Disordered" evidence="4">
    <location>
        <begin position="817"/>
        <end position="857"/>
    </location>
</feature>
<protein>
    <recommendedName>
        <fullName evidence="5">Rab-GAP TBC domain-containing protein</fullName>
    </recommendedName>
</protein>
<feature type="compositionally biased region" description="Polar residues" evidence="4">
    <location>
        <begin position="105"/>
        <end position="121"/>
    </location>
</feature>
<feature type="region of interest" description="Disordered" evidence="4">
    <location>
        <begin position="942"/>
        <end position="1018"/>
    </location>
</feature>
<feature type="region of interest" description="Disordered" evidence="4">
    <location>
        <begin position="1"/>
        <end position="158"/>
    </location>
</feature>
<dbReference type="AlphaFoldDB" id="A0A8E2EVH6"/>
<dbReference type="SMART" id="SM00164">
    <property type="entry name" value="TBC"/>
    <property type="match status" value="1"/>
</dbReference>
<keyword evidence="1" id="KW-0343">GTPase activation</keyword>
<sequence length="1018" mass="111699">MATENVENEHTAADAVRRSPRTHVDSQPLPTDSMVTVSLSESDASQATEREDDATTTFPQPEITIVENRLSSRPSSLDILHGMNRGRESRSGFEDASSVVDLDSPSASSSGEHRSQTPTTPDRSRSNSNGSERSAQVDWEELEKTEEQEPREKGSDESTTLLLARLEQENNALATDPKSGLKARARSQSRPPSIHQLKRLVQEQNPSFVRFSLLPSPPPMTELEFWAALVRDYPQTVQRLPTLTLNKIRGGIPAPLRGVVWQSMAGARDRLIEDQYEKLCGESSPYENIISKDIGRSFPGVEMFRDSDGEGQKMMGRVLKCFSLYDHKIGYCQGLGFLVGPLLMQMGDKEAFCVLVRLMEDYDLRSCFLPDLSGLHLRIYQFQRLLHQHMPKLAAHLDSLQVDAAYLSQWFLSFFAVTCPLPMLFRIYDVIFAEGASETIMRVALSIMRRNEKKILASSEFEEVMQLLLSRALWDPYGRNAKSADELVNDFVSFTSVVTRDSLQSLEASFKEAQKDDGGAEVGFFPGVQRTASSFLGRLWAPSNSTTKSASLSPGLSAPSRPVSFLRRTPSKQSLASTLNSIEAGSESTTSTASTALTELSSASRESSADAFSIKSNTESMASALRVPVSNKDRDLHGQIEDLLTAISQMQREQSALAAELQKEREERQEDHLVVRALIDRVKSTDTSNGGTGRDTRRQTTPIPSLIAAVTSSPLALPDDVLEMVDTLDTRFAPQQQHNRNSSNFETKEFLRDSLARSKEQLHLETTRSQALSRQLTDRDNELSSAQDTIRETRHRLQESYAEKQRLEKTIQELRQNARKPSLQWSSENSPETPPSLSRSDTADTTTSSVSTTTGLREFKLGRSGSVNHNKQQQQQQQQFAKRSSSLATQAVLATENHAPADNEALLLELVNAKTAEAVARQELEELKARFEGMRRMLGVVTPGAGGSPGHKTSPSESGGGGGGFFASRIAVTPSSQPTSGGSSGGGSGGGGGGFWGWSKRSVSTSAAMLTPAPAEGR</sequence>
<feature type="compositionally biased region" description="Gly residues" evidence="4">
    <location>
        <begin position="982"/>
        <end position="996"/>
    </location>
</feature>
<feature type="compositionally biased region" description="Low complexity" evidence="4">
    <location>
        <begin position="586"/>
        <end position="602"/>
    </location>
</feature>
<feature type="domain" description="Rab-GAP TBC" evidence="5">
    <location>
        <begin position="251"/>
        <end position="435"/>
    </location>
</feature>
<dbReference type="PROSITE" id="PS50086">
    <property type="entry name" value="TBC_RABGAP"/>
    <property type="match status" value="1"/>
</dbReference>
<reference evidence="6 7" key="1">
    <citation type="journal article" date="2016" name="Nat. Commun.">
        <title>Ectomycorrhizal ecology is imprinted in the genome of the dominant symbiotic fungus Cenococcum geophilum.</title>
        <authorList>
            <consortium name="DOE Joint Genome Institute"/>
            <person name="Peter M."/>
            <person name="Kohler A."/>
            <person name="Ohm R.A."/>
            <person name="Kuo A."/>
            <person name="Krutzmann J."/>
            <person name="Morin E."/>
            <person name="Arend M."/>
            <person name="Barry K.W."/>
            <person name="Binder M."/>
            <person name="Choi C."/>
            <person name="Clum A."/>
            <person name="Copeland A."/>
            <person name="Grisel N."/>
            <person name="Haridas S."/>
            <person name="Kipfer T."/>
            <person name="LaButti K."/>
            <person name="Lindquist E."/>
            <person name="Lipzen A."/>
            <person name="Maire R."/>
            <person name="Meier B."/>
            <person name="Mihaltcheva S."/>
            <person name="Molinier V."/>
            <person name="Murat C."/>
            <person name="Poggeler S."/>
            <person name="Quandt C.A."/>
            <person name="Sperisen C."/>
            <person name="Tritt A."/>
            <person name="Tisserant E."/>
            <person name="Crous P.W."/>
            <person name="Henrissat B."/>
            <person name="Nehls U."/>
            <person name="Egli S."/>
            <person name="Spatafora J.W."/>
            <person name="Grigoriev I.V."/>
            <person name="Martin F.M."/>
        </authorList>
    </citation>
    <scope>NUCLEOTIDE SEQUENCE [LARGE SCALE GENOMIC DNA]</scope>
    <source>
        <strain evidence="6 7">CBS 207.34</strain>
    </source>
</reference>
<dbReference type="GO" id="GO:0031267">
    <property type="term" value="F:small GTPase binding"/>
    <property type="evidence" value="ECO:0007669"/>
    <property type="project" value="TreeGrafter"/>
</dbReference>
<feature type="coiled-coil region" evidence="3">
    <location>
        <begin position="640"/>
        <end position="667"/>
    </location>
</feature>
<dbReference type="InterPro" id="IPR035969">
    <property type="entry name" value="Rab-GAP_TBC_sf"/>
</dbReference>
<dbReference type="PANTHER" id="PTHR47219">
    <property type="entry name" value="RAB GTPASE-ACTIVATING PROTEIN 1-LIKE"/>
    <property type="match status" value="1"/>
</dbReference>
<proteinExistence type="predicted"/>
<dbReference type="FunFam" id="1.10.472.80:FF:000027">
    <property type="entry name" value="GTPase activating protein (Evi5)"/>
    <property type="match status" value="1"/>
</dbReference>
<feature type="compositionally biased region" description="Basic and acidic residues" evidence="4">
    <location>
        <begin position="145"/>
        <end position="156"/>
    </location>
</feature>
<feature type="compositionally biased region" description="Polar residues" evidence="4">
    <location>
        <begin position="571"/>
        <end position="583"/>
    </location>
</feature>
<feature type="coiled-coil region" evidence="3">
    <location>
        <begin position="910"/>
        <end position="937"/>
    </location>
</feature>
<evidence type="ECO:0000313" key="7">
    <source>
        <dbReference type="Proteomes" id="UP000250140"/>
    </source>
</evidence>
<dbReference type="FunFam" id="1.10.8.270:FF:000001">
    <property type="entry name" value="TBC1 domain family member 1"/>
    <property type="match status" value="1"/>
</dbReference>
<dbReference type="Gene3D" id="1.10.10.750">
    <property type="entry name" value="Ypt/Rab-GAP domain of gyp1p, domain 1"/>
    <property type="match status" value="1"/>
</dbReference>
<evidence type="ECO:0000256" key="1">
    <source>
        <dbReference type="ARBA" id="ARBA00022468"/>
    </source>
</evidence>
<organism evidence="6 7">
    <name type="scientific">Glonium stellatum</name>
    <dbReference type="NCBI Taxonomy" id="574774"/>
    <lineage>
        <taxon>Eukaryota</taxon>
        <taxon>Fungi</taxon>
        <taxon>Dikarya</taxon>
        <taxon>Ascomycota</taxon>
        <taxon>Pezizomycotina</taxon>
        <taxon>Dothideomycetes</taxon>
        <taxon>Pleosporomycetidae</taxon>
        <taxon>Gloniales</taxon>
        <taxon>Gloniaceae</taxon>
        <taxon>Glonium</taxon>
    </lineage>
</organism>
<dbReference type="InterPro" id="IPR050302">
    <property type="entry name" value="Rab_GAP_TBC_domain"/>
</dbReference>
<dbReference type="OrthoDB" id="159449at2759"/>
<evidence type="ECO:0000313" key="6">
    <source>
        <dbReference type="EMBL" id="OCL05641.1"/>
    </source>
</evidence>
<dbReference type="GO" id="GO:0005096">
    <property type="term" value="F:GTPase activator activity"/>
    <property type="evidence" value="ECO:0007669"/>
    <property type="project" value="UniProtKB-KW"/>
</dbReference>
<dbReference type="Pfam" id="PF00566">
    <property type="entry name" value="RabGAP-TBC"/>
    <property type="match status" value="1"/>
</dbReference>
<dbReference type="FunFam" id="1.10.10.750:FF:000003">
    <property type="entry name" value="GTPase activating protein (Evi5)"/>
    <property type="match status" value="1"/>
</dbReference>
<evidence type="ECO:0000256" key="3">
    <source>
        <dbReference type="SAM" id="Coils"/>
    </source>
</evidence>
<feature type="region of interest" description="Disordered" evidence="4">
    <location>
        <begin position="544"/>
        <end position="602"/>
    </location>
</feature>
<dbReference type="PANTHER" id="PTHR47219:SF9">
    <property type="entry name" value="GTPASE ACTIVATING PROTEIN AND CENTROSOME-ASSOCIATED, ISOFORM B"/>
    <property type="match status" value="1"/>
</dbReference>
<feature type="compositionally biased region" description="Low complexity" evidence="4">
    <location>
        <begin position="549"/>
        <end position="560"/>
    </location>
</feature>
<dbReference type="SUPFAM" id="SSF47923">
    <property type="entry name" value="Ypt/Rab-GAP domain of gyp1p"/>
    <property type="match status" value="2"/>
</dbReference>
<evidence type="ECO:0000256" key="2">
    <source>
        <dbReference type="ARBA" id="ARBA00023054"/>
    </source>
</evidence>